<dbReference type="InterPro" id="IPR000445">
    <property type="entry name" value="HhH_motif"/>
</dbReference>
<keyword evidence="11" id="KW-0408">Iron</keyword>
<dbReference type="GO" id="GO:0051539">
    <property type="term" value="F:4 iron, 4 sulfur cluster binding"/>
    <property type="evidence" value="ECO:0007669"/>
    <property type="project" value="UniProtKB-KW"/>
</dbReference>
<dbReference type="Proteomes" id="UP000294380">
    <property type="component" value="Chromosome"/>
</dbReference>
<proteinExistence type="inferred from homology"/>
<evidence type="ECO:0000256" key="5">
    <source>
        <dbReference type="ARBA" id="ARBA00012045"/>
    </source>
</evidence>
<feature type="domain" description="HhH-GPD" evidence="15">
    <location>
        <begin position="35"/>
        <end position="187"/>
    </location>
</feature>
<comment type="catalytic activity">
    <reaction evidence="1">
        <text>Hydrolyzes free adenine bases from 7,8-dihydro-8-oxoguanine:adenine mismatched double-stranded DNA, leaving an apurinic site.</text>
        <dbReference type="EC" id="3.2.2.31"/>
    </reaction>
</comment>
<dbReference type="GO" id="GO:0006284">
    <property type="term" value="P:base-excision repair"/>
    <property type="evidence" value="ECO:0007669"/>
    <property type="project" value="InterPro"/>
</dbReference>
<evidence type="ECO:0000256" key="6">
    <source>
        <dbReference type="ARBA" id="ARBA00022023"/>
    </source>
</evidence>
<evidence type="ECO:0000256" key="13">
    <source>
        <dbReference type="ARBA" id="ARBA00023204"/>
    </source>
</evidence>
<dbReference type="InterPro" id="IPR023170">
    <property type="entry name" value="HhH_base_excis_C"/>
</dbReference>
<keyword evidence="12" id="KW-0411">Iron-sulfur</keyword>
<comment type="similarity">
    <text evidence="4">Belongs to the Nth/MutY family.</text>
</comment>
<dbReference type="GO" id="GO:0035485">
    <property type="term" value="F:adenine/guanine mispair binding"/>
    <property type="evidence" value="ECO:0007669"/>
    <property type="project" value="TreeGrafter"/>
</dbReference>
<evidence type="ECO:0000256" key="14">
    <source>
        <dbReference type="ARBA" id="ARBA00023295"/>
    </source>
</evidence>
<dbReference type="SUPFAM" id="SSF48150">
    <property type="entry name" value="DNA-glycosylase"/>
    <property type="match status" value="1"/>
</dbReference>
<keyword evidence="8" id="KW-0479">Metal-binding</keyword>
<dbReference type="PROSITE" id="PS00764">
    <property type="entry name" value="ENDONUCLEASE_III_1"/>
    <property type="match status" value="1"/>
</dbReference>
<keyword evidence="7" id="KW-0004">4Fe-4S</keyword>
<protein>
    <recommendedName>
        <fullName evidence="6">Adenine DNA glycosylase</fullName>
        <ecNumber evidence="5">3.2.2.31</ecNumber>
    </recommendedName>
</protein>
<dbReference type="InterPro" id="IPR011257">
    <property type="entry name" value="DNA_glycosylase"/>
</dbReference>
<dbReference type="SMART" id="SM00478">
    <property type="entry name" value="ENDO3c"/>
    <property type="match status" value="1"/>
</dbReference>
<dbReference type="AlphaFoldDB" id="A0A451D5Y6"/>
<dbReference type="InterPro" id="IPR005760">
    <property type="entry name" value="A/G_AdeGlyc_MutY"/>
</dbReference>
<dbReference type="Gene3D" id="1.10.1670.10">
    <property type="entry name" value="Helix-hairpin-Helix base-excision DNA repair enzymes (C-terminal)"/>
    <property type="match status" value="1"/>
</dbReference>
<dbReference type="InterPro" id="IPR044298">
    <property type="entry name" value="MIG/MutY"/>
</dbReference>
<evidence type="ECO:0000313" key="16">
    <source>
        <dbReference type="EMBL" id="VFP81269.1"/>
    </source>
</evidence>
<evidence type="ECO:0000313" key="17">
    <source>
        <dbReference type="Proteomes" id="UP000294380"/>
    </source>
</evidence>
<evidence type="ECO:0000256" key="9">
    <source>
        <dbReference type="ARBA" id="ARBA00022763"/>
    </source>
</evidence>
<dbReference type="Gene3D" id="1.10.340.30">
    <property type="entry name" value="Hypothetical protein, domain 2"/>
    <property type="match status" value="1"/>
</dbReference>
<organism evidence="16 17">
    <name type="scientific">Buchnera aphidicola</name>
    <name type="common">Cinara kochiana kochiana</name>
    <dbReference type="NCBI Taxonomy" id="2518976"/>
    <lineage>
        <taxon>Bacteria</taxon>
        <taxon>Pseudomonadati</taxon>
        <taxon>Pseudomonadota</taxon>
        <taxon>Gammaproteobacteria</taxon>
        <taxon>Enterobacterales</taxon>
        <taxon>Erwiniaceae</taxon>
        <taxon>Buchnera</taxon>
    </lineage>
</organism>
<dbReference type="Pfam" id="PF00730">
    <property type="entry name" value="HhH-GPD"/>
    <property type="match status" value="1"/>
</dbReference>
<evidence type="ECO:0000256" key="7">
    <source>
        <dbReference type="ARBA" id="ARBA00022485"/>
    </source>
</evidence>
<evidence type="ECO:0000256" key="12">
    <source>
        <dbReference type="ARBA" id="ARBA00023014"/>
    </source>
</evidence>
<dbReference type="PROSITE" id="PS01155">
    <property type="entry name" value="ENDONUCLEASE_III_2"/>
    <property type="match status" value="1"/>
</dbReference>
<evidence type="ECO:0000259" key="15">
    <source>
        <dbReference type="SMART" id="SM00478"/>
    </source>
</evidence>
<evidence type="ECO:0000256" key="4">
    <source>
        <dbReference type="ARBA" id="ARBA00008343"/>
    </source>
</evidence>
<keyword evidence="10 16" id="KW-0378">Hydrolase</keyword>
<comment type="function">
    <text evidence="3">Adenine glycosylase active on G-A mispairs. MutY also corrects error-prone DNA synthesis past GO lesions which are due to the oxidatively damaged form of guanine: 7,8-dihydro-8-oxoguanine (8-oxo-dGTP).</text>
</comment>
<dbReference type="GO" id="GO:0006298">
    <property type="term" value="P:mismatch repair"/>
    <property type="evidence" value="ECO:0007669"/>
    <property type="project" value="TreeGrafter"/>
</dbReference>
<keyword evidence="14 16" id="KW-0326">Glycosidase</keyword>
<dbReference type="GO" id="GO:0032357">
    <property type="term" value="F:oxidized purine DNA binding"/>
    <property type="evidence" value="ECO:0007669"/>
    <property type="project" value="TreeGrafter"/>
</dbReference>
<dbReference type="PANTHER" id="PTHR42944:SF1">
    <property type="entry name" value="ADENINE DNA GLYCOSYLASE"/>
    <property type="match status" value="1"/>
</dbReference>
<gene>
    <name evidence="16" type="primary">mutY</name>
    <name evidence="16" type="ORF">BUCIKOCA2762_371</name>
</gene>
<dbReference type="PANTHER" id="PTHR42944">
    <property type="entry name" value="ADENINE DNA GLYCOSYLASE"/>
    <property type="match status" value="1"/>
</dbReference>
<dbReference type="EC" id="3.2.2.31" evidence="5"/>
<evidence type="ECO:0000256" key="1">
    <source>
        <dbReference type="ARBA" id="ARBA00000843"/>
    </source>
</evidence>
<dbReference type="GO" id="GO:0034039">
    <property type="term" value="F:8-oxo-7,8-dihydroguanine DNA N-glycosylase activity"/>
    <property type="evidence" value="ECO:0007669"/>
    <property type="project" value="TreeGrafter"/>
</dbReference>
<evidence type="ECO:0000256" key="8">
    <source>
        <dbReference type="ARBA" id="ARBA00022723"/>
    </source>
</evidence>
<reference evidence="16 17" key="1">
    <citation type="submission" date="2019-02" db="EMBL/GenBank/DDBJ databases">
        <authorList>
            <person name="Manzano-Marin A."/>
            <person name="Manzano-Marin A."/>
        </authorList>
    </citation>
    <scope>NUCLEOTIDE SEQUENCE [LARGE SCALE GENOMIC DNA]</scope>
    <source>
        <strain evidence="16 17">BuCikochiana</strain>
    </source>
</reference>
<sequence>MLFSQKILNWYHIHGRKNLPWQKKNIYFIWISEIMLQRTQVQTVIPYFKKFKKRFPTLKSLAQANINEILYLWSGLGYYQRAHNIHKTAIIIQNIYNGIFPKNINEIKKLPGIGQSTAGAILSFAYNFVYAILDSNVKRILIRFHAVCTNNQTKNQLDKILWKLINQYLPIHHSNKFNQAMMDIGSLICTNHNPRCIICPLNNTCNFCINKTIINKIKYKKKNTIGLLFSIINYKNMYFLKQQKQISIWKSLFYFPITFFSISKKKHESFKKKMNNFNIVINPFIHYVSNIKLYIYSHTITTQKKNILKDINQKKIWYDIFIGKKIGIPTPVHKILNLIHKQN</sequence>
<keyword evidence="13" id="KW-0234">DNA repair</keyword>
<evidence type="ECO:0000256" key="3">
    <source>
        <dbReference type="ARBA" id="ARBA00002933"/>
    </source>
</evidence>
<dbReference type="NCBIfam" id="TIGR01084">
    <property type="entry name" value="mutY"/>
    <property type="match status" value="1"/>
</dbReference>
<evidence type="ECO:0000256" key="2">
    <source>
        <dbReference type="ARBA" id="ARBA00001966"/>
    </source>
</evidence>
<dbReference type="InterPro" id="IPR004035">
    <property type="entry name" value="Endouclease-III_FeS-bd_BS"/>
</dbReference>
<dbReference type="InterPro" id="IPR003265">
    <property type="entry name" value="HhH-GPD_domain"/>
</dbReference>
<dbReference type="EMBL" id="LR217707">
    <property type="protein sequence ID" value="VFP81269.1"/>
    <property type="molecule type" value="Genomic_DNA"/>
</dbReference>
<dbReference type="CDD" id="cd00056">
    <property type="entry name" value="ENDO3c"/>
    <property type="match status" value="1"/>
</dbReference>
<dbReference type="InterPro" id="IPR004036">
    <property type="entry name" value="Endonuclease-III-like_CS2"/>
</dbReference>
<dbReference type="Pfam" id="PF00633">
    <property type="entry name" value="HHH"/>
    <property type="match status" value="1"/>
</dbReference>
<evidence type="ECO:0000256" key="11">
    <source>
        <dbReference type="ARBA" id="ARBA00023004"/>
    </source>
</evidence>
<accession>A0A451D5Y6</accession>
<dbReference type="GO" id="GO:0046872">
    <property type="term" value="F:metal ion binding"/>
    <property type="evidence" value="ECO:0007669"/>
    <property type="project" value="UniProtKB-KW"/>
</dbReference>
<comment type="cofactor">
    <cofactor evidence="2">
        <name>[4Fe-4S] cluster</name>
        <dbReference type="ChEBI" id="CHEBI:49883"/>
    </cofactor>
</comment>
<dbReference type="GO" id="GO:0000701">
    <property type="term" value="F:purine-specific mismatch base pair DNA N-glycosylase activity"/>
    <property type="evidence" value="ECO:0007669"/>
    <property type="project" value="UniProtKB-EC"/>
</dbReference>
<name>A0A451D5Y6_9GAMM</name>
<evidence type="ECO:0000256" key="10">
    <source>
        <dbReference type="ARBA" id="ARBA00022801"/>
    </source>
</evidence>
<keyword evidence="9" id="KW-0227">DNA damage</keyword>